<accession>A0ABQ0CMC2</accession>
<feature type="compositionally biased region" description="Basic and acidic residues" evidence="3">
    <location>
        <begin position="168"/>
        <end position="190"/>
    </location>
</feature>
<dbReference type="Pfam" id="PF10187">
    <property type="entry name" value="FAM192A_Fyv6_N"/>
    <property type="match status" value="1"/>
</dbReference>
<sequence>MSNRFVSGGTIGPPGDQAIPQDDSRPARPHMADTTTEWAAVQQELENARKARAEQRVKAASGEERSLYDVLQANKAAKQAAFEEQNRIKNQFRALDEDEIDFLDEVKAAKRMEEERVRREMEDGLRAFREQQRRSSGGGEGAEGSGGLVDQTAGEWSAGRKRKRGRGREKEKMVLVKRKAGEDEKRKSDGDDADEEGGTAAESGEERKKTEVVDDGGVGSIPRGTVGTGSKLKSVGLVSYGSDDSNDE</sequence>
<evidence type="ECO:0000259" key="4">
    <source>
        <dbReference type="Pfam" id="PF10187"/>
    </source>
</evidence>
<feature type="domain" description="FAM192A/Fyv6 N-terminal" evidence="4">
    <location>
        <begin position="35"/>
        <end position="129"/>
    </location>
</feature>
<reference evidence="6" key="1">
    <citation type="submission" date="2024-06" db="EMBL/GenBank/DDBJ databases">
        <title>Draft Genome Sequences of Epichloe bromicola Strains Isolated from Elymus ciliaris.</title>
        <authorList>
            <consortium name="Epichloe bromicola genome sequencing consortium"/>
            <person name="Miura A."/>
            <person name="Imano S."/>
            <person name="Ashida A."/>
            <person name="Sato I."/>
            <person name="Chiba S."/>
            <person name="Tanaka A."/>
            <person name="Camagna M."/>
            <person name="Takemoto D."/>
        </authorList>
    </citation>
    <scope>NUCLEOTIDE SEQUENCE [LARGE SCALE GENOMIC DNA]</scope>
    <source>
        <strain evidence="6">DP</strain>
    </source>
</reference>
<dbReference type="InterPro" id="IPR019331">
    <property type="entry name" value="FAM192A/Fyv6_N"/>
</dbReference>
<gene>
    <name evidence="5" type="primary">g2965</name>
    <name evidence="5" type="ORF">EsDP_00002965</name>
</gene>
<protein>
    <recommendedName>
        <fullName evidence="4">FAM192A/Fyv6 N-terminal domain-containing protein</fullName>
    </recommendedName>
</protein>
<dbReference type="PANTHER" id="PTHR13495">
    <property type="entry name" value="NEFA-INTERACTING NUCLEAR PROTEIN NIP30"/>
    <property type="match status" value="1"/>
</dbReference>
<organism evidence="5 6">
    <name type="scientific">Epichloe bromicola</name>
    <dbReference type="NCBI Taxonomy" id="79588"/>
    <lineage>
        <taxon>Eukaryota</taxon>
        <taxon>Fungi</taxon>
        <taxon>Dikarya</taxon>
        <taxon>Ascomycota</taxon>
        <taxon>Pezizomycotina</taxon>
        <taxon>Sordariomycetes</taxon>
        <taxon>Hypocreomycetidae</taxon>
        <taxon>Hypocreales</taxon>
        <taxon>Clavicipitaceae</taxon>
        <taxon>Epichloe</taxon>
    </lineage>
</organism>
<comment type="caution">
    <text evidence="5">The sequence shown here is derived from an EMBL/GenBank/DDBJ whole genome shotgun (WGS) entry which is preliminary data.</text>
</comment>
<evidence type="ECO:0000313" key="5">
    <source>
        <dbReference type="EMBL" id="GAB0134600.1"/>
    </source>
</evidence>
<dbReference type="EMBL" id="BAAFGZ010000086">
    <property type="protein sequence ID" value="GAB0134600.1"/>
    <property type="molecule type" value="Genomic_DNA"/>
</dbReference>
<comment type="subcellular location">
    <subcellularLocation>
        <location evidence="1">Nucleus</location>
    </subcellularLocation>
</comment>
<evidence type="ECO:0000256" key="3">
    <source>
        <dbReference type="SAM" id="MobiDB-lite"/>
    </source>
</evidence>
<name>A0ABQ0CMC2_9HYPO</name>
<evidence type="ECO:0000313" key="6">
    <source>
        <dbReference type="Proteomes" id="UP001562357"/>
    </source>
</evidence>
<dbReference type="PANTHER" id="PTHR13495:SF0">
    <property type="entry name" value="PSME3-INTERACTING PROTEIN"/>
    <property type="match status" value="1"/>
</dbReference>
<feature type="region of interest" description="Disordered" evidence="3">
    <location>
        <begin position="114"/>
        <end position="248"/>
    </location>
</feature>
<feature type="compositionally biased region" description="Gly residues" evidence="3">
    <location>
        <begin position="136"/>
        <end position="147"/>
    </location>
</feature>
<keyword evidence="6" id="KW-1185">Reference proteome</keyword>
<evidence type="ECO:0000256" key="1">
    <source>
        <dbReference type="ARBA" id="ARBA00004123"/>
    </source>
</evidence>
<dbReference type="InterPro" id="IPR039845">
    <property type="entry name" value="FAM192A"/>
</dbReference>
<keyword evidence="2" id="KW-0539">Nucleus</keyword>
<feature type="compositionally biased region" description="Basic and acidic residues" evidence="3">
    <location>
        <begin position="114"/>
        <end position="133"/>
    </location>
</feature>
<evidence type="ECO:0000256" key="2">
    <source>
        <dbReference type="ARBA" id="ARBA00023242"/>
    </source>
</evidence>
<proteinExistence type="predicted"/>
<feature type="region of interest" description="Disordered" evidence="3">
    <location>
        <begin position="1"/>
        <end position="33"/>
    </location>
</feature>
<dbReference type="Proteomes" id="UP001562357">
    <property type="component" value="Unassembled WGS sequence"/>
</dbReference>